<comment type="cofactor">
    <cofactor evidence="1 7">
        <name>FAD</name>
        <dbReference type="ChEBI" id="CHEBI:57692"/>
    </cofactor>
</comment>
<feature type="domain" description="Acyl-CoA dehydrogenase/oxidase C-terminal" evidence="8">
    <location>
        <begin position="249"/>
        <end position="399"/>
    </location>
</feature>
<evidence type="ECO:0000256" key="4">
    <source>
        <dbReference type="ARBA" id="ARBA00022827"/>
    </source>
</evidence>
<dbReference type="InterPro" id="IPR009075">
    <property type="entry name" value="AcylCo_DH/oxidase_C"/>
</dbReference>
<evidence type="ECO:0000256" key="1">
    <source>
        <dbReference type="ARBA" id="ARBA00001974"/>
    </source>
</evidence>
<evidence type="ECO:0000256" key="2">
    <source>
        <dbReference type="ARBA" id="ARBA00009347"/>
    </source>
</evidence>
<comment type="similarity">
    <text evidence="2 7">Belongs to the acyl-CoA dehydrogenase family.</text>
</comment>
<protein>
    <submittedName>
        <fullName evidence="11">Acyl-CoA dehydrogenase family protein</fullName>
    </submittedName>
</protein>
<organism evidence="11 12">
    <name type="scientific">Streptomyces himalayensis subsp. aureolus</name>
    <dbReference type="NCBI Taxonomy" id="2758039"/>
    <lineage>
        <taxon>Bacteria</taxon>
        <taxon>Bacillati</taxon>
        <taxon>Actinomycetota</taxon>
        <taxon>Actinomycetes</taxon>
        <taxon>Kitasatosporales</taxon>
        <taxon>Streptomycetaceae</taxon>
        <taxon>Streptomyces</taxon>
        <taxon>Streptomyces himalayensis</taxon>
    </lineage>
</organism>
<evidence type="ECO:0000313" key="12">
    <source>
        <dbReference type="Proteomes" id="UP000586976"/>
    </source>
</evidence>
<accession>A0A7W2D5U8</accession>
<evidence type="ECO:0000256" key="6">
    <source>
        <dbReference type="ARBA" id="ARBA00023002"/>
    </source>
</evidence>
<dbReference type="InterPro" id="IPR037069">
    <property type="entry name" value="AcylCoA_DH/ox_N_sf"/>
</dbReference>
<dbReference type="Pfam" id="PF00441">
    <property type="entry name" value="Acyl-CoA_dh_1"/>
    <property type="match status" value="1"/>
</dbReference>
<dbReference type="EMBL" id="JACEQY010000039">
    <property type="protein sequence ID" value="MBA4865295.1"/>
    <property type="molecule type" value="Genomic_DNA"/>
</dbReference>
<reference evidence="11 12" key="1">
    <citation type="submission" date="2020-07" db="EMBL/GenBank/DDBJ databases">
        <title>Streptomyces isolated from Indian soil.</title>
        <authorList>
            <person name="Mandal S."/>
            <person name="Maiti P.K."/>
        </authorList>
    </citation>
    <scope>NUCLEOTIDE SEQUENCE [LARGE SCALE GENOMIC DNA]</scope>
    <source>
        <strain evidence="11 12">PSKA54</strain>
    </source>
</reference>
<keyword evidence="5" id="KW-0809">Transit peptide</keyword>
<dbReference type="SUPFAM" id="SSF56645">
    <property type="entry name" value="Acyl-CoA dehydrogenase NM domain-like"/>
    <property type="match status" value="1"/>
</dbReference>
<keyword evidence="12" id="KW-1185">Reference proteome</keyword>
<dbReference type="SUPFAM" id="SSF47203">
    <property type="entry name" value="Acyl-CoA dehydrogenase C-terminal domain-like"/>
    <property type="match status" value="1"/>
</dbReference>
<evidence type="ECO:0000259" key="8">
    <source>
        <dbReference type="Pfam" id="PF00441"/>
    </source>
</evidence>
<dbReference type="PANTHER" id="PTHR42807">
    <property type="entry name" value="GLUTARYL-COA DEHYDROGENASE, MITOCHONDRIAL"/>
    <property type="match status" value="1"/>
</dbReference>
<name>A0A7W2D5U8_9ACTN</name>
<dbReference type="PANTHER" id="PTHR42807:SF1">
    <property type="entry name" value="GLUTARYL-COA DEHYDROGENASE, MITOCHONDRIAL"/>
    <property type="match status" value="1"/>
</dbReference>
<evidence type="ECO:0000256" key="3">
    <source>
        <dbReference type="ARBA" id="ARBA00022630"/>
    </source>
</evidence>
<evidence type="ECO:0000256" key="7">
    <source>
        <dbReference type="RuleBase" id="RU362125"/>
    </source>
</evidence>
<evidence type="ECO:0000259" key="10">
    <source>
        <dbReference type="Pfam" id="PF02771"/>
    </source>
</evidence>
<dbReference type="RefSeq" id="WP_181866823.1">
    <property type="nucleotide sequence ID" value="NZ_JACEQY010000039.1"/>
</dbReference>
<dbReference type="GO" id="GO:0050660">
    <property type="term" value="F:flavin adenine dinucleotide binding"/>
    <property type="evidence" value="ECO:0007669"/>
    <property type="project" value="InterPro"/>
</dbReference>
<dbReference type="InterPro" id="IPR013786">
    <property type="entry name" value="AcylCoA_DH/ox_N"/>
</dbReference>
<dbReference type="Pfam" id="PF02770">
    <property type="entry name" value="Acyl-CoA_dh_M"/>
    <property type="match status" value="1"/>
</dbReference>
<dbReference type="InterPro" id="IPR052033">
    <property type="entry name" value="Glutaryl-CoA_DH_mitochondrial"/>
</dbReference>
<dbReference type="GO" id="GO:0033539">
    <property type="term" value="P:fatty acid beta-oxidation using acyl-CoA dehydrogenase"/>
    <property type="evidence" value="ECO:0007669"/>
    <property type="project" value="TreeGrafter"/>
</dbReference>
<comment type="caution">
    <text evidence="11">The sequence shown here is derived from an EMBL/GenBank/DDBJ whole genome shotgun (WGS) entry which is preliminary data.</text>
</comment>
<evidence type="ECO:0000259" key="9">
    <source>
        <dbReference type="Pfam" id="PF02770"/>
    </source>
</evidence>
<dbReference type="InterPro" id="IPR006091">
    <property type="entry name" value="Acyl-CoA_Oxase/DH_mid-dom"/>
</dbReference>
<keyword evidence="4 7" id="KW-0274">FAD</keyword>
<feature type="domain" description="Acyl-CoA oxidase/dehydrogenase middle" evidence="9">
    <location>
        <begin position="135"/>
        <end position="237"/>
    </location>
</feature>
<evidence type="ECO:0000256" key="5">
    <source>
        <dbReference type="ARBA" id="ARBA00022946"/>
    </source>
</evidence>
<dbReference type="InterPro" id="IPR009100">
    <property type="entry name" value="AcylCoA_DH/oxidase_NM_dom_sf"/>
</dbReference>
<dbReference type="GO" id="GO:0000062">
    <property type="term" value="F:fatty-acyl-CoA binding"/>
    <property type="evidence" value="ECO:0007669"/>
    <property type="project" value="TreeGrafter"/>
</dbReference>
<dbReference type="Proteomes" id="UP000586976">
    <property type="component" value="Unassembled WGS sequence"/>
</dbReference>
<dbReference type="Pfam" id="PF02771">
    <property type="entry name" value="Acyl-CoA_dh_N"/>
    <property type="match status" value="1"/>
</dbReference>
<gene>
    <name evidence="11" type="ORF">H1V43_28905</name>
</gene>
<dbReference type="AlphaFoldDB" id="A0A7W2D5U8"/>
<keyword evidence="6 7" id="KW-0560">Oxidoreductase</keyword>
<dbReference type="GO" id="GO:0046949">
    <property type="term" value="P:fatty-acyl-CoA biosynthetic process"/>
    <property type="evidence" value="ECO:0007669"/>
    <property type="project" value="TreeGrafter"/>
</dbReference>
<proteinExistence type="inferred from homology"/>
<evidence type="ECO:0000313" key="11">
    <source>
        <dbReference type="EMBL" id="MBA4865295.1"/>
    </source>
</evidence>
<dbReference type="InterPro" id="IPR036250">
    <property type="entry name" value="AcylCo_DH-like_C"/>
</dbReference>
<dbReference type="FunFam" id="1.10.540.10:FF:000026">
    <property type="entry name" value="Acyl-CoA dehydrogenase medium chain"/>
    <property type="match status" value="1"/>
</dbReference>
<keyword evidence="3 7" id="KW-0285">Flavoprotein</keyword>
<dbReference type="GO" id="GO:0004361">
    <property type="term" value="F:glutaryl-CoA dehydrogenase activity"/>
    <property type="evidence" value="ECO:0007669"/>
    <property type="project" value="TreeGrafter"/>
</dbReference>
<dbReference type="Gene3D" id="1.10.540.10">
    <property type="entry name" value="Acyl-CoA dehydrogenase/oxidase, N-terminal domain"/>
    <property type="match status" value="1"/>
</dbReference>
<dbReference type="InterPro" id="IPR046373">
    <property type="entry name" value="Acyl-CoA_Oxase/DH_mid-dom_sf"/>
</dbReference>
<dbReference type="Gene3D" id="1.20.140.10">
    <property type="entry name" value="Butyryl-CoA Dehydrogenase, subunit A, domain 3"/>
    <property type="match status" value="1"/>
</dbReference>
<feature type="domain" description="Acyl-CoA dehydrogenase/oxidase N-terminal" evidence="10">
    <location>
        <begin position="20"/>
        <end position="131"/>
    </location>
</feature>
<sequence>MSGKPLKDPLELLDIASVLTDEEREIQATVARFLADWVRPHIGEWFENAHFARELAPELGKLGLLGMHLEGYGCAGTNAVSYGLACLELEAADSGFRSFVSVQGSLSMFSIWKWGSEEQKQEWLPRLAAGEAIGCFGLTEPDFGSNPSGMRTRAVRDGGGTSRSSGAESGGDWILNGSKMWITNGGIADVATVWAQTEDGVRGFLVPRGTPGFTTQDIKQKMSLRASITSELYFDNVRLPDSARLPHAQGLRGPLSCLNEARFGILFGAVGAVGAARDSLQAAIEYADSRVQFDKPISAFQLTQKKLADMSVSLGSAALLAVHLGRLKDQHRIRPEQISVGKLNNVREAIAIARECRTILGANGISLEYSPLRHANNLESVMTYEGTNEMHTLVVGQAITGYPAFR</sequence>
<dbReference type="Gene3D" id="2.40.110.10">
    <property type="entry name" value="Butyryl-CoA Dehydrogenase, subunit A, domain 2"/>
    <property type="match status" value="1"/>
</dbReference>